<keyword evidence="5 6" id="KW-0472">Membrane</keyword>
<organism evidence="8 9">
    <name type="scientific">Paenibacillus yanchengensis</name>
    <dbReference type="NCBI Taxonomy" id="2035833"/>
    <lineage>
        <taxon>Bacteria</taxon>
        <taxon>Bacillati</taxon>
        <taxon>Bacillota</taxon>
        <taxon>Bacilli</taxon>
        <taxon>Bacillales</taxon>
        <taxon>Paenibacillaceae</taxon>
        <taxon>Paenibacillus</taxon>
    </lineage>
</organism>
<comment type="caution">
    <text evidence="8">The sequence shown here is derived from an EMBL/GenBank/DDBJ whole genome shotgun (WGS) entry which is preliminary data.</text>
</comment>
<dbReference type="InterPro" id="IPR007267">
    <property type="entry name" value="GtrA_DPMS_TM"/>
</dbReference>
<dbReference type="Proteomes" id="UP001597362">
    <property type="component" value="Unassembled WGS sequence"/>
</dbReference>
<protein>
    <submittedName>
        <fullName evidence="8">GtrA family protein</fullName>
    </submittedName>
</protein>
<keyword evidence="9" id="KW-1185">Reference proteome</keyword>
<evidence type="ECO:0000256" key="6">
    <source>
        <dbReference type="SAM" id="Phobius"/>
    </source>
</evidence>
<evidence type="ECO:0000256" key="2">
    <source>
        <dbReference type="ARBA" id="ARBA00009399"/>
    </source>
</evidence>
<evidence type="ECO:0000256" key="5">
    <source>
        <dbReference type="ARBA" id="ARBA00023136"/>
    </source>
</evidence>
<sequence>MNRLRQFWWKNGKQFVMFNMVGLLNTFVDIAIFSLMIWFGSFIVLAQVLGYIAGMLNSYVWNSRITFRQSTHEQTPNKRESMINDRTVQKGRFIIWNGLLLLLSTVLIVVSTDYIHLGVAISKALTTVLIVVINYAGSKYWVFVDQEKRAMNERE</sequence>
<dbReference type="RefSeq" id="WP_377775404.1">
    <property type="nucleotide sequence ID" value="NZ_JBHUHO010000048.1"/>
</dbReference>
<feature type="domain" description="GtrA/DPMS transmembrane" evidence="7">
    <location>
        <begin position="18"/>
        <end position="143"/>
    </location>
</feature>
<evidence type="ECO:0000259" key="7">
    <source>
        <dbReference type="Pfam" id="PF04138"/>
    </source>
</evidence>
<evidence type="ECO:0000313" key="9">
    <source>
        <dbReference type="Proteomes" id="UP001597362"/>
    </source>
</evidence>
<feature type="transmembrane region" description="Helical" evidence="6">
    <location>
        <begin position="93"/>
        <end position="112"/>
    </location>
</feature>
<dbReference type="PANTHER" id="PTHR38459:SF1">
    <property type="entry name" value="PROPHAGE BACTOPRENOL-LINKED GLUCOSE TRANSLOCASE HOMOLOG"/>
    <property type="match status" value="1"/>
</dbReference>
<dbReference type="Pfam" id="PF04138">
    <property type="entry name" value="GtrA_DPMS_TM"/>
    <property type="match status" value="1"/>
</dbReference>
<name>A0ABW4YQV4_9BACL</name>
<feature type="transmembrane region" description="Helical" evidence="6">
    <location>
        <begin position="42"/>
        <end position="61"/>
    </location>
</feature>
<evidence type="ECO:0000313" key="8">
    <source>
        <dbReference type="EMBL" id="MFD2117957.1"/>
    </source>
</evidence>
<evidence type="ECO:0000256" key="3">
    <source>
        <dbReference type="ARBA" id="ARBA00022692"/>
    </source>
</evidence>
<proteinExistence type="inferred from homology"/>
<evidence type="ECO:0000256" key="4">
    <source>
        <dbReference type="ARBA" id="ARBA00022989"/>
    </source>
</evidence>
<comment type="similarity">
    <text evidence="2">Belongs to the GtrA family.</text>
</comment>
<accession>A0ABW4YQV4</accession>
<reference evidence="9" key="1">
    <citation type="journal article" date="2019" name="Int. J. Syst. Evol. Microbiol.">
        <title>The Global Catalogue of Microorganisms (GCM) 10K type strain sequencing project: providing services to taxonomists for standard genome sequencing and annotation.</title>
        <authorList>
            <consortium name="The Broad Institute Genomics Platform"/>
            <consortium name="The Broad Institute Genome Sequencing Center for Infectious Disease"/>
            <person name="Wu L."/>
            <person name="Ma J."/>
        </authorList>
    </citation>
    <scope>NUCLEOTIDE SEQUENCE [LARGE SCALE GENOMIC DNA]</scope>
    <source>
        <strain evidence="9">GH52</strain>
    </source>
</reference>
<feature type="transmembrane region" description="Helical" evidence="6">
    <location>
        <begin position="15"/>
        <end position="36"/>
    </location>
</feature>
<dbReference type="PANTHER" id="PTHR38459">
    <property type="entry name" value="PROPHAGE BACTOPRENOL-LINKED GLUCOSE TRANSLOCASE HOMOLOG"/>
    <property type="match status" value="1"/>
</dbReference>
<evidence type="ECO:0000256" key="1">
    <source>
        <dbReference type="ARBA" id="ARBA00004141"/>
    </source>
</evidence>
<keyword evidence="3 6" id="KW-0812">Transmembrane</keyword>
<comment type="subcellular location">
    <subcellularLocation>
        <location evidence="1">Membrane</location>
        <topology evidence="1">Multi-pass membrane protein</topology>
    </subcellularLocation>
</comment>
<dbReference type="InterPro" id="IPR051401">
    <property type="entry name" value="GtrA_CellWall_Glycosyl"/>
</dbReference>
<feature type="transmembrane region" description="Helical" evidence="6">
    <location>
        <begin position="124"/>
        <end position="144"/>
    </location>
</feature>
<dbReference type="EMBL" id="JBHUHO010000048">
    <property type="protein sequence ID" value="MFD2117957.1"/>
    <property type="molecule type" value="Genomic_DNA"/>
</dbReference>
<keyword evidence="4 6" id="KW-1133">Transmembrane helix</keyword>
<gene>
    <name evidence="8" type="ORF">ACFSJH_19685</name>
</gene>